<proteinExistence type="predicted"/>
<name>A0AAU8MHL5_9CAUD</name>
<sequence>MVNLQVNYRGGEFTLSMPTTISEVNAKYLDEITKHVNVAPNYALIAIAYKVRPIELISSVRQNKNASVGGVAMMIKANSDDTFYKNIALGEGIVIAPSDIALGHTVGVPGNDLTPRRLLELLETNKDLNAKLMGVMTPTYFVDFKIVATAYIHGSIGNSQNIAPKYLNPYTKVGKA</sequence>
<evidence type="ECO:0000313" key="1">
    <source>
        <dbReference type="EMBL" id="XCN99970.1"/>
    </source>
</evidence>
<dbReference type="EMBL" id="PP965494">
    <property type="protein sequence ID" value="XCN99970.1"/>
    <property type="molecule type" value="Genomic_DNA"/>
</dbReference>
<organism evidence="1">
    <name type="scientific">Geladintestivirus 4</name>
    <dbReference type="NCBI Taxonomy" id="3233136"/>
    <lineage>
        <taxon>Viruses</taxon>
        <taxon>Duplodnaviria</taxon>
        <taxon>Heunggongvirae</taxon>
        <taxon>Uroviricota</taxon>
        <taxon>Caudoviricetes</taxon>
        <taxon>Crassvirales</taxon>
    </lineage>
</organism>
<accession>A0AAU8MHL5</accession>
<reference evidence="1" key="1">
    <citation type="submission" date="2024-06" db="EMBL/GenBank/DDBJ databases">
        <title>Intestivirid acquisition increases across infancy in a wild primate population.</title>
        <authorList>
            <person name="Schneider-Creas I.A."/>
            <person name="Moya I.L."/>
            <person name="Chiou K.L."/>
            <person name="Baniel A."/>
            <person name="Azanaw Haile A."/>
            <person name="Kebede F."/>
            <person name="Abebe B."/>
            <person name="Snyder-Mackler N."/>
            <person name="Varsani A."/>
        </authorList>
    </citation>
    <scope>NUCLEOTIDE SEQUENCE</scope>
    <source>
        <strain evidence="1">Int_RNL_2017_0055_MCB</strain>
    </source>
</reference>
<protein>
    <submittedName>
        <fullName evidence="1">Uncharacterized protein</fullName>
    </submittedName>
</protein>